<gene>
    <name evidence="3" type="ORF">L248_2237</name>
</gene>
<dbReference type="EMBL" id="KI271617">
    <property type="protein sequence ID" value="ERL63719.1"/>
    <property type="molecule type" value="Genomic_DNA"/>
</dbReference>
<evidence type="ECO:0000313" key="4">
    <source>
        <dbReference type="Proteomes" id="UP000030647"/>
    </source>
</evidence>
<organism evidence="3 4">
    <name type="scientific">Schleiferilactobacillus shenzhenensis LY-73</name>
    <dbReference type="NCBI Taxonomy" id="1231336"/>
    <lineage>
        <taxon>Bacteria</taxon>
        <taxon>Bacillati</taxon>
        <taxon>Bacillota</taxon>
        <taxon>Bacilli</taxon>
        <taxon>Lactobacillales</taxon>
        <taxon>Lactobacillaceae</taxon>
        <taxon>Schleiferilactobacillus</taxon>
    </lineage>
</organism>
<dbReference type="Pfam" id="PF13731">
    <property type="entry name" value="WxL"/>
    <property type="match status" value="1"/>
</dbReference>
<evidence type="ECO:0000259" key="2">
    <source>
        <dbReference type="Pfam" id="PF13731"/>
    </source>
</evidence>
<dbReference type="InterPro" id="IPR027994">
    <property type="entry name" value="WxL_dom"/>
</dbReference>
<feature type="chain" id="PRO_5004655778" description="WxL domain-containing protein" evidence="1">
    <location>
        <begin position="30"/>
        <end position="289"/>
    </location>
</feature>
<sequence length="289" mass="29321">MKFTKSSLLSSLAAAGMVLGAVAPVIANAASSTSTSPDQQFNQDSSKLMLQNNGKTATLAAAKAPAYAQETLATPGFSYVANGDANTSAGVTSGVSDAVIRINSGYLTLNKVPDFNFGTAASGERAVLSSNSGAIADDGNSQGILSITDARESKPSNGTDPATGSYDGMGYRLLVGLGQFFKLNDNGTARTAAIGKGTWTLNLPNVEGAAITKNAANSFKFNGGSVAATEAGATTTEIANAAYKKSYGTVSVKLDNTVSGITLDSPTDDTLSGAYDAPIYWILNANPNA</sequence>
<protein>
    <recommendedName>
        <fullName evidence="2">WxL domain-containing protein</fullName>
    </recommendedName>
</protein>
<feature type="domain" description="WxL" evidence="2">
    <location>
        <begin position="103"/>
        <end position="287"/>
    </location>
</feature>
<dbReference type="RefSeq" id="WP_022530985.1">
    <property type="nucleotide sequence ID" value="NZ_KI271617.1"/>
</dbReference>
<keyword evidence="4" id="KW-1185">Reference proteome</keyword>
<proteinExistence type="predicted"/>
<evidence type="ECO:0000256" key="1">
    <source>
        <dbReference type="SAM" id="SignalP"/>
    </source>
</evidence>
<name>U4THS1_9LACO</name>
<reference evidence="4" key="1">
    <citation type="journal article" date="2013" name="Genome Announc.">
        <title>Whole-Genome Sequencing of Lactobacillus shenzhenensis Strain LY-73T.</title>
        <authorList>
            <person name="Lin Z."/>
            <person name="Liu Z."/>
            <person name="Yang R."/>
            <person name="Zou Y."/>
            <person name="Wan D."/>
            <person name="Chen J."/>
            <person name="Guo M."/>
            <person name="Zhao J."/>
            <person name="Fang C."/>
            <person name="Yang R."/>
            <person name="Liu F."/>
        </authorList>
    </citation>
    <scope>NUCLEOTIDE SEQUENCE [LARGE SCALE GENOMIC DNA]</scope>
    <source>
        <strain evidence="4">LY-73</strain>
    </source>
</reference>
<feature type="signal peptide" evidence="1">
    <location>
        <begin position="1"/>
        <end position="29"/>
    </location>
</feature>
<dbReference type="Proteomes" id="UP000030647">
    <property type="component" value="Unassembled WGS sequence"/>
</dbReference>
<dbReference type="HOGENOM" id="CLU_962391_0_0_9"/>
<accession>U4THS1</accession>
<evidence type="ECO:0000313" key="3">
    <source>
        <dbReference type="EMBL" id="ERL63719.1"/>
    </source>
</evidence>
<dbReference type="OrthoDB" id="2149740at2"/>
<keyword evidence="1" id="KW-0732">Signal</keyword>
<dbReference type="AlphaFoldDB" id="U4THS1"/>